<gene>
    <name evidence="1" type="ORF">DUNSADRAFT_15661</name>
</gene>
<proteinExistence type="predicted"/>
<accession>A0ABQ7G512</accession>
<reference evidence="1" key="1">
    <citation type="submission" date="2017-08" db="EMBL/GenBank/DDBJ databases">
        <authorList>
            <person name="Polle J.E."/>
            <person name="Barry K."/>
            <person name="Cushman J."/>
            <person name="Schmutz J."/>
            <person name="Tran D."/>
            <person name="Hathwaick L.T."/>
            <person name="Yim W.C."/>
            <person name="Jenkins J."/>
            <person name="Mckie-Krisberg Z.M."/>
            <person name="Prochnik S."/>
            <person name="Lindquist E."/>
            <person name="Dockter R.B."/>
            <person name="Adam C."/>
            <person name="Molina H."/>
            <person name="Bunkerborg J."/>
            <person name="Jin E."/>
            <person name="Buchheim M."/>
            <person name="Magnuson J."/>
        </authorList>
    </citation>
    <scope>NUCLEOTIDE SEQUENCE</scope>
    <source>
        <strain evidence="1">CCAP 19/18</strain>
    </source>
</reference>
<protein>
    <submittedName>
        <fullName evidence="1">Uncharacterized protein</fullName>
    </submittedName>
</protein>
<sequence length="105" mass="11627">MHICLSTQARLHLCNGTGLSSDSFICFVEEFQFFFLHGGAGQQTIWGLCIFRVSFGILFSQDPFLLILIDGQSLIICWINEMKSGTALGYKCYKAEGPNLAILGL</sequence>
<keyword evidence="2" id="KW-1185">Reference proteome</keyword>
<comment type="caution">
    <text evidence="1">The sequence shown here is derived from an EMBL/GenBank/DDBJ whole genome shotgun (WGS) entry which is preliminary data.</text>
</comment>
<dbReference type="EMBL" id="MU070127">
    <property type="protein sequence ID" value="KAF5829686.1"/>
    <property type="molecule type" value="Genomic_DNA"/>
</dbReference>
<name>A0ABQ7G512_DUNSA</name>
<organism evidence="1 2">
    <name type="scientific">Dunaliella salina</name>
    <name type="common">Green alga</name>
    <name type="synonym">Protococcus salinus</name>
    <dbReference type="NCBI Taxonomy" id="3046"/>
    <lineage>
        <taxon>Eukaryota</taxon>
        <taxon>Viridiplantae</taxon>
        <taxon>Chlorophyta</taxon>
        <taxon>core chlorophytes</taxon>
        <taxon>Chlorophyceae</taxon>
        <taxon>CS clade</taxon>
        <taxon>Chlamydomonadales</taxon>
        <taxon>Dunaliellaceae</taxon>
        <taxon>Dunaliella</taxon>
    </lineage>
</organism>
<evidence type="ECO:0000313" key="2">
    <source>
        <dbReference type="Proteomes" id="UP000815325"/>
    </source>
</evidence>
<dbReference type="Proteomes" id="UP000815325">
    <property type="component" value="Unassembled WGS sequence"/>
</dbReference>
<evidence type="ECO:0000313" key="1">
    <source>
        <dbReference type="EMBL" id="KAF5829686.1"/>
    </source>
</evidence>